<dbReference type="Proteomes" id="UP001202328">
    <property type="component" value="Unassembled WGS sequence"/>
</dbReference>
<feature type="non-terminal residue" evidence="1">
    <location>
        <position position="49"/>
    </location>
</feature>
<sequence>YDKWKGDLVLKHEYRVPICLQKVLKQMLSCWMATGSVVREERGFLKQLG</sequence>
<organism evidence="1 2">
    <name type="scientific">Papaver atlanticum</name>
    <dbReference type="NCBI Taxonomy" id="357466"/>
    <lineage>
        <taxon>Eukaryota</taxon>
        <taxon>Viridiplantae</taxon>
        <taxon>Streptophyta</taxon>
        <taxon>Embryophyta</taxon>
        <taxon>Tracheophyta</taxon>
        <taxon>Spermatophyta</taxon>
        <taxon>Magnoliopsida</taxon>
        <taxon>Ranunculales</taxon>
        <taxon>Papaveraceae</taxon>
        <taxon>Papaveroideae</taxon>
        <taxon>Papaver</taxon>
    </lineage>
</organism>
<gene>
    <name evidence="1" type="ORF">MKW98_010286</name>
</gene>
<evidence type="ECO:0000313" key="2">
    <source>
        <dbReference type="Proteomes" id="UP001202328"/>
    </source>
</evidence>
<name>A0AAD4XGB9_9MAGN</name>
<protein>
    <submittedName>
        <fullName evidence="1">Uncharacterized protein</fullName>
    </submittedName>
</protein>
<proteinExistence type="predicted"/>
<accession>A0AAD4XGB9</accession>
<reference evidence="1" key="1">
    <citation type="submission" date="2022-04" db="EMBL/GenBank/DDBJ databases">
        <title>A functionally conserved STORR gene fusion in Papaver species that diverged 16.8 million years ago.</title>
        <authorList>
            <person name="Catania T."/>
        </authorList>
    </citation>
    <scope>NUCLEOTIDE SEQUENCE</scope>
    <source>
        <strain evidence="1">S-188037</strain>
    </source>
</reference>
<dbReference type="AlphaFoldDB" id="A0AAD4XGB9"/>
<evidence type="ECO:0000313" key="1">
    <source>
        <dbReference type="EMBL" id="KAI3911399.1"/>
    </source>
</evidence>
<dbReference type="EMBL" id="JAJJMB010010045">
    <property type="protein sequence ID" value="KAI3911399.1"/>
    <property type="molecule type" value="Genomic_DNA"/>
</dbReference>
<comment type="caution">
    <text evidence="1">The sequence shown here is derived from an EMBL/GenBank/DDBJ whole genome shotgun (WGS) entry which is preliminary data.</text>
</comment>
<keyword evidence="2" id="KW-1185">Reference proteome</keyword>